<dbReference type="Proteomes" id="UP000239001">
    <property type="component" value="Unassembled WGS sequence"/>
</dbReference>
<reference evidence="4 5" key="2">
    <citation type="submission" date="2018-03" db="EMBL/GenBank/DDBJ databases">
        <authorList>
            <person name="Keele B.F."/>
        </authorList>
    </citation>
    <scope>NUCLEOTIDE SEQUENCE [LARGE SCALE GENOMIC DNA]</scope>
    <source>
        <strain evidence="4 5">CCALA 016</strain>
    </source>
</reference>
<sequence length="157" mass="18635">MLKQLASLSIKTDGRYATESELKFLKDYLDSVELRISTYEKIRDQEEEILQKWEAVKRSHTEDLYHMGDYDMTKTCRRDQTNSLRFATTAMLLDELDRFREGTLIWYKTIVNSFKYQAYAKVNYLLIQEVIRLYLSAEEVELINPAFQLEHTILSSN</sequence>
<evidence type="ECO:0000256" key="1">
    <source>
        <dbReference type="ARBA" id="ARBA00008182"/>
    </source>
</evidence>
<dbReference type="InterPro" id="IPR009050">
    <property type="entry name" value="Globin-like_sf"/>
</dbReference>
<dbReference type="Gene3D" id="1.10.490.20">
    <property type="entry name" value="Phycocyanins"/>
    <property type="match status" value="1"/>
</dbReference>
<reference evidence="4 5" key="1">
    <citation type="submission" date="2018-03" db="EMBL/GenBank/DDBJ databases">
        <title>The ancient ancestry and fast evolution of plastids.</title>
        <authorList>
            <person name="Moore K.R."/>
            <person name="Magnabosco C."/>
            <person name="Momper L."/>
            <person name="Gold D.A."/>
            <person name="Bosak T."/>
            <person name="Fournier G.P."/>
        </authorList>
    </citation>
    <scope>NUCLEOTIDE SEQUENCE [LARGE SCALE GENOMIC DNA]</scope>
    <source>
        <strain evidence="4 5">CCALA 016</strain>
    </source>
</reference>
<evidence type="ECO:0000313" key="4">
    <source>
        <dbReference type="EMBL" id="PSF38207.1"/>
    </source>
</evidence>
<comment type="caution">
    <text evidence="4">The sequence shown here is derived from an EMBL/GenBank/DDBJ whole genome shotgun (WGS) entry which is preliminary data.</text>
</comment>
<dbReference type="EMBL" id="PXOH01000005">
    <property type="protein sequence ID" value="PSF38207.1"/>
    <property type="molecule type" value="Genomic_DNA"/>
</dbReference>
<dbReference type="CDD" id="cd08919">
    <property type="entry name" value="PBP-like"/>
    <property type="match status" value="1"/>
</dbReference>
<dbReference type="GO" id="GO:0030089">
    <property type="term" value="C:phycobilisome"/>
    <property type="evidence" value="ECO:0007669"/>
    <property type="project" value="InterPro"/>
</dbReference>
<organism evidence="4 5">
    <name type="scientific">Aphanothece hegewaldii CCALA 016</name>
    <dbReference type="NCBI Taxonomy" id="2107694"/>
    <lineage>
        <taxon>Bacteria</taxon>
        <taxon>Bacillati</taxon>
        <taxon>Cyanobacteriota</taxon>
        <taxon>Cyanophyceae</taxon>
        <taxon>Oscillatoriophycideae</taxon>
        <taxon>Chroococcales</taxon>
        <taxon>Aphanothecaceae</taxon>
        <taxon>Aphanothece</taxon>
    </lineage>
</organism>
<evidence type="ECO:0000313" key="5">
    <source>
        <dbReference type="Proteomes" id="UP000239001"/>
    </source>
</evidence>
<comment type="similarity">
    <text evidence="1">Belongs to the phycobiliprotein family.</text>
</comment>
<evidence type="ECO:0000256" key="2">
    <source>
        <dbReference type="ARBA" id="ARBA00022991"/>
    </source>
</evidence>
<dbReference type="GO" id="GO:0015979">
    <property type="term" value="P:photosynthesis"/>
    <property type="evidence" value="ECO:0007669"/>
    <property type="project" value="InterPro"/>
</dbReference>
<dbReference type="RefSeq" id="WP_106456172.1">
    <property type="nucleotide sequence ID" value="NZ_PXOH01000005.1"/>
</dbReference>
<gene>
    <name evidence="4" type="ORF">C7H19_06970</name>
</gene>
<keyword evidence="2" id="KW-0157">Chromophore</keyword>
<keyword evidence="3" id="KW-0089">Bile pigment</keyword>
<evidence type="ECO:0000256" key="3">
    <source>
        <dbReference type="ARBA" id="ARBA00023307"/>
    </source>
</evidence>
<accession>A0A2T1M0N2</accession>
<protein>
    <submittedName>
        <fullName evidence="4">Allophycocyanin</fullName>
    </submittedName>
</protein>
<proteinExistence type="inferred from homology"/>
<name>A0A2T1M0N2_9CHRO</name>
<dbReference type="AlphaFoldDB" id="A0A2T1M0N2"/>
<keyword evidence="5" id="KW-1185">Reference proteome</keyword>
<dbReference type="Pfam" id="PF00502">
    <property type="entry name" value="Phycobilisome"/>
    <property type="match status" value="1"/>
</dbReference>
<dbReference type="OrthoDB" id="423955at2"/>
<dbReference type="InterPro" id="IPR012128">
    <property type="entry name" value="Phycobilisome_asu/bsu"/>
</dbReference>
<dbReference type="SUPFAM" id="SSF46458">
    <property type="entry name" value="Globin-like"/>
    <property type="match status" value="1"/>
</dbReference>
<dbReference type="InterPro" id="IPR038719">
    <property type="entry name" value="Phycobilisome_asu/bsu_sf"/>
</dbReference>